<dbReference type="AlphaFoldDB" id="A0AA38ZWA1"/>
<protein>
    <submittedName>
        <fullName evidence="1">Uncharacterized protein</fullName>
    </submittedName>
</protein>
<dbReference type="Proteomes" id="UP001168098">
    <property type="component" value="Unassembled WGS sequence"/>
</dbReference>
<dbReference type="EMBL" id="JARBHA010000008">
    <property type="protein sequence ID" value="KAJ9695519.1"/>
    <property type="molecule type" value="Genomic_DNA"/>
</dbReference>
<proteinExistence type="predicted"/>
<reference evidence="1 2" key="1">
    <citation type="journal article" date="2023" name="BMC Biotechnol.">
        <title>Vitis rotundifolia cv Carlos genome sequencing.</title>
        <authorList>
            <person name="Huff M."/>
            <person name="Hulse-Kemp A."/>
            <person name="Scheffler B."/>
            <person name="Youngblood R."/>
            <person name="Simpson S."/>
            <person name="Babiker E."/>
            <person name="Staton M."/>
        </authorList>
    </citation>
    <scope>NUCLEOTIDE SEQUENCE [LARGE SCALE GENOMIC DNA]</scope>
    <source>
        <tissue evidence="1">Leaf</tissue>
    </source>
</reference>
<sequence>MVPEDVPFGESPISPDWGIINVLSGHMIDPTSCCFDGNLEEHAGRYYDSSRRPRVVFQGDPR</sequence>
<gene>
    <name evidence="1" type="ORF">PVL29_010815</name>
</gene>
<keyword evidence="2" id="KW-1185">Reference proteome</keyword>
<comment type="caution">
    <text evidence="1">The sequence shown here is derived from an EMBL/GenBank/DDBJ whole genome shotgun (WGS) entry which is preliminary data.</text>
</comment>
<organism evidence="1 2">
    <name type="scientific">Vitis rotundifolia</name>
    <name type="common">Muscadine grape</name>
    <dbReference type="NCBI Taxonomy" id="103349"/>
    <lineage>
        <taxon>Eukaryota</taxon>
        <taxon>Viridiplantae</taxon>
        <taxon>Streptophyta</taxon>
        <taxon>Embryophyta</taxon>
        <taxon>Tracheophyta</taxon>
        <taxon>Spermatophyta</taxon>
        <taxon>Magnoliopsida</taxon>
        <taxon>eudicotyledons</taxon>
        <taxon>Gunneridae</taxon>
        <taxon>Pentapetalae</taxon>
        <taxon>rosids</taxon>
        <taxon>Vitales</taxon>
        <taxon>Vitaceae</taxon>
        <taxon>Viteae</taxon>
        <taxon>Vitis</taxon>
    </lineage>
</organism>
<accession>A0AA38ZWA1</accession>
<evidence type="ECO:0000313" key="2">
    <source>
        <dbReference type="Proteomes" id="UP001168098"/>
    </source>
</evidence>
<evidence type="ECO:0000313" key="1">
    <source>
        <dbReference type="EMBL" id="KAJ9695519.1"/>
    </source>
</evidence>
<name>A0AA38ZWA1_VITRO</name>